<dbReference type="InterPro" id="IPR050509">
    <property type="entry name" value="CoA-transferase_III"/>
</dbReference>
<keyword evidence="1" id="KW-0808">Transferase</keyword>
<evidence type="ECO:0000256" key="1">
    <source>
        <dbReference type="ARBA" id="ARBA00022679"/>
    </source>
</evidence>
<dbReference type="PANTHER" id="PTHR48228">
    <property type="entry name" value="SUCCINYL-COA--D-CITRAMALATE COA-TRANSFERASE"/>
    <property type="match status" value="1"/>
</dbReference>
<sequence>MTQAARPLEGIRVLELGQLLAGPFAGCVLAYYGAEVIKVEPPGSGDPLRTWREVDEQGTSYWWRSLARNKKCVTADLRTDEGRALVRRLAETCDVLLENFRPGVMEKWGLGPEDFKETNPGLIFGRISGYGQTGPYAGKPGFASVCEGLGGLRHVNGHPGEAPVRPNLSLGDTVAGLHCALGVVMACLHRANNPGVPGQVVDTALYEGVFNLLEAVVPEFSGAGAVRGPSGSTITGIVPTNTYPCADGKYIIIGANGDSIFRRLCEAMGRPDMAADERLATNRGRVEHEQEIDQVIAAWTGGLDSAEALKRLEEARVPSGPIYSVADMFTDPHFRARGLFEPVEVDGETLEIPALVPRLSDTPGRTDWPGGPVGSHNAAIYGDLLGMDEAELEALREKGII</sequence>
<dbReference type="InterPro" id="IPR023606">
    <property type="entry name" value="CoA-Trfase_III_dom_1_sf"/>
</dbReference>
<reference evidence="2 3" key="1">
    <citation type="submission" date="2024-02" db="EMBL/GenBank/DDBJ databases">
        <title>A novel Wenzhouxiangellaceae bacterium, isolated from coastal sediments.</title>
        <authorList>
            <person name="Du Z.-J."/>
            <person name="Ye Y.-Q."/>
            <person name="Zhang X.-Y."/>
        </authorList>
    </citation>
    <scope>NUCLEOTIDE SEQUENCE [LARGE SCALE GENOMIC DNA]</scope>
    <source>
        <strain evidence="2 3">CH-27</strain>
    </source>
</reference>
<dbReference type="EMBL" id="JAZHOG010000001">
    <property type="protein sequence ID" value="MEJ8565990.1"/>
    <property type="molecule type" value="Genomic_DNA"/>
</dbReference>
<dbReference type="Gene3D" id="3.40.50.10540">
    <property type="entry name" value="Crotonobetainyl-coa:carnitine coa-transferase, domain 1"/>
    <property type="match status" value="1"/>
</dbReference>
<protein>
    <submittedName>
        <fullName evidence="2">CaiB/BaiF CoA-transferase family protein</fullName>
    </submittedName>
</protein>
<dbReference type="Proteomes" id="UP001359886">
    <property type="component" value="Unassembled WGS sequence"/>
</dbReference>
<dbReference type="SUPFAM" id="SSF89796">
    <property type="entry name" value="CoA-transferase family III (CaiB/BaiF)"/>
    <property type="match status" value="1"/>
</dbReference>
<dbReference type="InterPro" id="IPR003673">
    <property type="entry name" value="CoA-Trfase_fam_III"/>
</dbReference>
<dbReference type="GO" id="GO:0016740">
    <property type="term" value="F:transferase activity"/>
    <property type="evidence" value="ECO:0007669"/>
    <property type="project" value="UniProtKB-KW"/>
</dbReference>
<dbReference type="PANTHER" id="PTHR48228:SF6">
    <property type="entry name" value="L-CARNITINE COA-TRANSFERASE"/>
    <property type="match status" value="1"/>
</dbReference>
<accession>A0AAW9R5X9</accession>
<gene>
    <name evidence="2" type="ORF">V3330_00020</name>
</gene>
<dbReference type="Gene3D" id="3.30.1540.10">
    <property type="entry name" value="formyl-coa transferase, domain 3"/>
    <property type="match status" value="1"/>
</dbReference>
<organism evidence="2 3">
    <name type="scientific">Elongatibacter sediminis</name>
    <dbReference type="NCBI Taxonomy" id="3119006"/>
    <lineage>
        <taxon>Bacteria</taxon>
        <taxon>Pseudomonadati</taxon>
        <taxon>Pseudomonadota</taxon>
        <taxon>Gammaproteobacteria</taxon>
        <taxon>Chromatiales</taxon>
        <taxon>Wenzhouxiangellaceae</taxon>
        <taxon>Elongatibacter</taxon>
    </lineage>
</organism>
<evidence type="ECO:0000313" key="3">
    <source>
        <dbReference type="Proteomes" id="UP001359886"/>
    </source>
</evidence>
<comment type="caution">
    <text evidence="2">The sequence shown here is derived from an EMBL/GenBank/DDBJ whole genome shotgun (WGS) entry which is preliminary data.</text>
</comment>
<name>A0AAW9R5X9_9GAMM</name>
<dbReference type="Pfam" id="PF02515">
    <property type="entry name" value="CoA_transf_3"/>
    <property type="match status" value="1"/>
</dbReference>
<keyword evidence="3" id="KW-1185">Reference proteome</keyword>
<dbReference type="InterPro" id="IPR044855">
    <property type="entry name" value="CoA-Trfase_III_dom3_sf"/>
</dbReference>
<evidence type="ECO:0000313" key="2">
    <source>
        <dbReference type="EMBL" id="MEJ8565990.1"/>
    </source>
</evidence>
<dbReference type="RefSeq" id="WP_354693314.1">
    <property type="nucleotide sequence ID" value="NZ_JAZHOG010000001.1"/>
</dbReference>
<proteinExistence type="predicted"/>
<dbReference type="AlphaFoldDB" id="A0AAW9R5X9"/>